<gene>
    <name evidence="9" type="ORF">GS398_01890</name>
</gene>
<dbReference type="EMBL" id="WVHS01000001">
    <property type="protein sequence ID" value="MXV14035.1"/>
    <property type="molecule type" value="Genomic_DNA"/>
</dbReference>
<evidence type="ECO:0000256" key="4">
    <source>
        <dbReference type="ARBA" id="ARBA00022801"/>
    </source>
</evidence>
<sequence length="250" mass="27266">MLIFFSPAAMVSANCRDTLLADTLPVTNTALAPALKTHEFLPPAIMIGYGFLSLGNKAVRRLDFSVQADMSEDHPGFVTTADNFIQYTPAAATFALGLAGLKGRSSFVDRSLSFALSMAIMNTAVVFLKREVGRERPDGSSTTSFPSGHTALAFVGAEMMYQEYGYRSLWFGVAGYSLATATGILRVYNNVHWLSDIVAGAGFGILSTKLAYAIYPQLKKRIFGNRAPRLTFLPAIINKKTAFTLNYKFR</sequence>
<evidence type="ECO:0000256" key="2">
    <source>
        <dbReference type="ARBA" id="ARBA00022475"/>
    </source>
</evidence>
<dbReference type="SUPFAM" id="SSF48317">
    <property type="entry name" value="Acid phosphatase/Vanadium-dependent haloperoxidase"/>
    <property type="match status" value="1"/>
</dbReference>
<feature type="transmembrane region" description="Helical" evidence="7">
    <location>
        <begin position="111"/>
        <end position="128"/>
    </location>
</feature>
<feature type="transmembrane region" description="Helical" evidence="7">
    <location>
        <begin position="169"/>
        <end position="188"/>
    </location>
</feature>
<dbReference type="GO" id="GO:0005886">
    <property type="term" value="C:plasma membrane"/>
    <property type="evidence" value="ECO:0007669"/>
    <property type="project" value="UniProtKB-SubCell"/>
</dbReference>
<keyword evidence="5 7" id="KW-1133">Transmembrane helix</keyword>
<dbReference type="InterPro" id="IPR036938">
    <property type="entry name" value="PAP2/HPO_sf"/>
</dbReference>
<feature type="domain" description="Phosphatidic acid phosphatase type 2/haloperoxidase" evidence="8">
    <location>
        <begin position="111"/>
        <end position="212"/>
    </location>
</feature>
<dbReference type="SMART" id="SM00014">
    <property type="entry name" value="acidPPc"/>
    <property type="match status" value="1"/>
</dbReference>
<evidence type="ECO:0000259" key="8">
    <source>
        <dbReference type="SMART" id="SM00014"/>
    </source>
</evidence>
<dbReference type="GO" id="GO:0016787">
    <property type="term" value="F:hydrolase activity"/>
    <property type="evidence" value="ECO:0007669"/>
    <property type="project" value="UniProtKB-KW"/>
</dbReference>
<dbReference type="Gene3D" id="1.20.144.10">
    <property type="entry name" value="Phosphatidic acid phosphatase type 2/haloperoxidase"/>
    <property type="match status" value="1"/>
</dbReference>
<evidence type="ECO:0000256" key="3">
    <source>
        <dbReference type="ARBA" id="ARBA00022692"/>
    </source>
</evidence>
<dbReference type="AlphaFoldDB" id="A0A7K1XSQ9"/>
<dbReference type="Proteomes" id="UP000451233">
    <property type="component" value="Unassembled WGS sequence"/>
</dbReference>
<comment type="caution">
    <text evidence="9">The sequence shown here is derived from an EMBL/GenBank/DDBJ whole genome shotgun (WGS) entry which is preliminary data.</text>
</comment>
<dbReference type="RefSeq" id="WP_160905044.1">
    <property type="nucleotide sequence ID" value="NZ_WVHS01000001.1"/>
</dbReference>
<organism evidence="9 10">
    <name type="scientific">Hufsiella ginkgonis</name>
    <dbReference type="NCBI Taxonomy" id="2695274"/>
    <lineage>
        <taxon>Bacteria</taxon>
        <taxon>Pseudomonadati</taxon>
        <taxon>Bacteroidota</taxon>
        <taxon>Sphingobacteriia</taxon>
        <taxon>Sphingobacteriales</taxon>
        <taxon>Sphingobacteriaceae</taxon>
        <taxon>Hufsiella</taxon>
    </lineage>
</organism>
<comment type="subcellular location">
    <subcellularLocation>
        <location evidence="1">Cell membrane</location>
        <topology evidence="1">Multi-pass membrane protein</topology>
    </subcellularLocation>
</comment>
<evidence type="ECO:0000313" key="10">
    <source>
        <dbReference type="Proteomes" id="UP000451233"/>
    </source>
</evidence>
<keyword evidence="3 7" id="KW-0812">Transmembrane</keyword>
<dbReference type="InterPro" id="IPR000326">
    <property type="entry name" value="PAP2/HPO"/>
</dbReference>
<reference evidence="9 10" key="1">
    <citation type="submission" date="2019-11" db="EMBL/GenBank/DDBJ databases">
        <title>Pedobacter sp. HMF7056 Genome sequencing and assembly.</title>
        <authorList>
            <person name="Kang H."/>
            <person name="Kim H."/>
            <person name="Joh K."/>
        </authorList>
    </citation>
    <scope>NUCLEOTIDE SEQUENCE [LARGE SCALE GENOMIC DNA]</scope>
    <source>
        <strain evidence="9 10">HMF7056</strain>
    </source>
</reference>
<keyword evidence="10" id="KW-1185">Reference proteome</keyword>
<dbReference type="CDD" id="cd03394">
    <property type="entry name" value="PAP2_like_5"/>
    <property type="match status" value="1"/>
</dbReference>
<keyword evidence="4" id="KW-0378">Hydrolase</keyword>
<proteinExistence type="predicted"/>
<evidence type="ECO:0000256" key="1">
    <source>
        <dbReference type="ARBA" id="ARBA00004651"/>
    </source>
</evidence>
<keyword evidence="2" id="KW-1003">Cell membrane</keyword>
<accession>A0A7K1XSQ9</accession>
<dbReference type="PANTHER" id="PTHR14969:SF62">
    <property type="entry name" value="DECAPRENYLPHOSPHORYL-5-PHOSPHORIBOSE PHOSPHATASE RV3807C-RELATED"/>
    <property type="match status" value="1"/>
</dbReference>
<protein>
    <submittedName>
        <fullName evidence="9">Phosphatase PAP2 family protein</fullName>
    </submittedName>
</protein>
<evidence type="ECO:0000313" key="9">
    <source>
        <dbReference type="EMBL" id="MXV14035.1"/>
    </source>
</evidence>
<feature type="transmembrane region" description="Helical" evidence="7">
    <location>
        <begin position="194"/>
        <end position="215"/>
    </location>
</feature>
<name>A0A7K1XSQ9_9SPHI</name>
<dbReference type="PANTHER" id="PTHR14969">
    <property type="entry name" value="SPHINGOSINE-1-PHOSPHATE PHOSPHOHYDROLASE"/>
    <property type="match status" value="1"/>
</dbReference>
<dbReference type="Pfam" id="PF01569">
    <property type="entry name" value="PAP2"/>
    <property type="match status" value="1"/>
</dbReference>
<evidence type="ECO:0000256" key="6">
    <source>
        <dbReference type="ARBA" id="ARBA00023136"/>
    </source>
</evidence>
<keyword evidence="6 7" id="KW-0472">Membrane</keyword>
<evidence type="ECO:0000256" key="5">
    <source>
        <dbReference type="ARBA" id="ARBA00022989"/>
    </source>
</evidence>
<evidence type="ECO:0000256" key="7">
    <source>
        <dbReference type="SAM" id="Phobius"/>
    </source>
</evidence>